<gene>
    <name evidence="1" type="ORF">THAOC_20603</name>
</gene>
<accession>K0SL84</accession>
<dbReference type="EMBL" id="AGNL01023366">
    <property type="protein sequence ID" value="EJK59207.1"/>
    <property type="molecule type" value="Genomic_DNA"/>
</dbReference>
<dbReference type="AlphaFoldDB" id="K0SL84"/>
<reference evidence="1 2" key="1">
    <citation type="journal article" date="2012" name="Genome Biol.">
        <title>Genome and low-iron response of an oceanic diatom adapted to chronic iron limitation.</title>
        <authorList>
            <person name="Lommer M."/>
            <person name="Specht M."/>
            <person name="Roy A.S."/>
            <person name="Kraemer L."/>
            <person name="Andreson R."/>
            <person name="Gutowska M.A."/>
            <person name="Wolf J."/>
            <person name="Bergner S.V."/>
            <person name="Schilhabel M.B."/>
            <person name="Klostermeier U.C."/>
            <person name="Beiko R.G."/>
            <person name="Rosenstiel P."/>
            <person name="Hippler M."/>
            <person name="Laroche J."/>
        </authorList>
    </citation>
    <scope>NUCLEOTIDE SEQUENCE [LARGE SCALE GENOMIC DNA]</scope>
    <source>
        <strain evidence="1 2">CCMP1005</strain>
    </source>
</reference>
<evidence type="ECO:0000313" key="2">
    <source>
        <dbReference type="Proteomes" id="UP000266841"/>
    </source>
</evidence>
<comment type="caution">
    <text evidence="1">The sequence shown here is derived from an EMBL/GenBank/DDBJ whole genome shotgun (WGS) entry which is preliminary data.</text>
</comment>
<organism evidence="1 2">
    <name type="scientific">Thalassiosira oceanica</name>
    <name type="common">Marine diatom</name>
    <dbReference type="NCBI Taxonomy" id="159749"/>
    <lineage>
        <taxon>Eukaryota</taxon>
        <taxon>Sar</taxon>
        <taxon>Stramenopiles</taxon>
        <taxon>Ochrophyta</taxon>
        <taxon>Bacillariophyta</taxon>
        <taxon>Coscinodiscophyceae</taxon>
        <taxon>Thalassiosirophycidae</taxon>
        <taxon>Thalassiosirales</taxon>
        <taxon>Thalassiosiraceae</taxon>
        <taxon>Thalassiosira</taxon>
    </lineage>
</organism>
<feature type="non-terminal residue" evidence="1">
    <location>
        <position position="185"/>
    </location>
</feature>
<protein>
    <submittedName>
        <fullName evidence="1">Uncharacterized protein</fullName>
    </submittedName>
</protein>
<evidence type="ECO:0000313" key="1">
    <source>
        <dbReference type="EMBL" id="EJK59207.1"/>
    </source>
</evidence>
<dbReference type="Proteomes" id="UP000266841">
    <property type="component" value="Unassembled WGS sequence"/>
</dbReference>
<sequence>MMNRGIDRENFMKELGRLDHDVGEGLGGLRNEHLTALLFSPRRDVTPGAAAAADDLYAFADNVVQCRLPDYFYVGYVATRLVPANKVDPSTLALGASPDARPINVGNVLRRLIPAHSSMMAYWLRSMRLSRRSRMELASRLFLRPGPRPQASDCGYKVTFSHTVLEDTSRQAPHGFLQDALVAPL</sequence>
<name>K0SL84_THAOC</name>
<dbReference type="OrthoDB" id="7485566at2759"/>
<keyword evidence="2" id="KW-1185">Reference proteome</keyword>
<proteinExistence type="predicted"/>